<dbReference type="AlphaFoldDB" id="A0A317EHK6"/>
<dbReference type="PANTHER" id="PTHR43807">
    <property type="entry name" value="FI04487P"/>
    <property type="match status" value="1"/>
</dbReference>
<dbReference type="NCBIfam" id="NF006488">
    <property type="entry name" value="PRK08912.1"/>
    <property type="match status" value="1"/>
</dbReference>
<gene>
    <name evidence="7" type="ORF">DKG74_02335</name>
</gene>
<organism evidence="7 8">
    <name type="scientific">Zavarzinia aquatilis</name>
    <dbReference type="NCBI Taxonomy" id="2211142"/>
    <lineage>
        <taxon>Bacteria</taxon>
        <taxon>Pseudomonadati</taxon>
        <taxon>Pseudomonadota</taxon>
        <taxon>Alphaproteobacteria</taxon>
        <taxon>Rhodospirillales</taxon>
        <taxon>Zavarziniaceae</taxon>
        <taxon>Zavarzinia</taxon>
    </lineage>
</organism>
<feature type="domain" description="Aminotransferase class I/classII large" evidence="6">
    <location>
        <begin position="29"/>
        <end position="381"/>
    </location>
</feature>
<dbReference type="Gene3D" id="3.90.1150.10">
    <property type="entry name" value="Aspartate Aminotransferase, domain 1"/>
    <property type="match status" value="1"/>
</dbReference>
<dbReference type="FunFam" id="3.40.640.10:FF:000024">
    <property type="entry name" value="Kynurenine--oxoglutarate transaminase 3"/>
    <property type="match status" value="1"/>
</dbReference>
<dbReference type="NCBIfam" id="NF006569">
    <property type="entry name" value="PRK09082.1"/>
    <property type="match status" value="1"/>
</dbReference>
<evidence type="ECO:0000256" key="1">
    <source>
        <dbReference type="ARBA" id="ARBA00001933"/>
    </source>
</evidence>
<dbReference type="EMBL" id="QGLE01000001">
    <property type="protein sequence ID" value="PWR25814.1"/>
    <property type="molecule type" value="Genomic_DNA"/>
</dbReference>
<dbReference type="InterPro" id="IPR004839">
    <property type="entry name" value="Aminotransferase_I/II_large"/>
</dbReference>
<evidence type="ECO:0000256" key="5">
    <source>
        <dbReference type="ARBA" id="ARBA00022898"/>
    </source>
</evidence>
<dbReference type="OrthoDB" id="9763453at2"/>
<name>A0A317EHK6_9PROT</name>
<sequence>MQALNPRFAGLGTTIFTVMSALAVEHRAVNLGQGFPDEDGPEEIRAAAARALIEGPNQYPPMTGLPVLRQAVAEHDRRFYGLAYDPAREVLVTSGATEALAAALFALLSPGDEVVVFEPLYDCYVPIILQAGAVPKPVRLVPPDWSIPQAELEAAFSPRTKLVLINTPMNPTGKVLARAELERVAALAIAHDAYLLCDEVYEHLVYGGHRHVPVATFPGLRERTVRIGSAGKTFSLTGWKVGYLSGPAELIGVIGKAHQFLTFTTPPGLQIGVAHGLGLGDDYFESLASGLERKRDRLVAGLRAVGFETLPVEGSYFVTADIRGVGPELPDDDYCRWLTTAVGVAAVPVSAFYWQADPPRHLIRFCFCKTEATLDAAIERLRTRLHSVA</sequence>
<dbReference type="InterPro" id="IPR015424">
    <property type="entry name" value="PyrdxlP-dep_Trfase"/>
</dbReference>
<dbReference type="GO" id="GO:0005737">
    <property type="term" value="C:cytoplasm"/>
    <property type="evidence" value="ECO:0007669"/>
    <property type="project" value="TreeGrafter"/>
</dbReference>
<dbReference type="SUPFAM" id="SSF53383">
    <property type="entry name" value="PLP-dependent transferases"/>
    <property type="match status" value="1"/>
</dbReference>
<comment type="caution">
    <text evidence="7">The sequence shown here is derived from an EMBL/GenBank/DDBJ whole genome shotgun (WGS) entry which is preliminary data.</text>
</comment>
<accession>A0A317EHK6</accession>
<keyword evidence="3 7" id="KW-0032">Aminotransferase</keyword>
<keyword evidence="4 7" id="KW-0808">Transferase</keyword>
<protein>
    <submittedName>
        <fullName evidence="7">Aminotransferase</fullName>
    </submittedName>
</protein>
<dbReference type="Proteomes" id="UP000245461">
    <property type="component" value="Unassembled WGS sequence"/>
</dbReference>
<dbReference type="PANTHER" id="PTHR43807:SF20">
    <property type="entry name" value="FI04487P"/>
    <property type="match status" value="1"/>
</dbReference>
<proteinExistence type="inferred from homology"/>
<dbReference type="InterPro" id="IPR051326">
    <property type="entry name" value="Kynurenine-oxoglutarate_AT"/>
</dbReference>
<dbReference type="RefSeq" id="WP_109902173.1">
    <property type="nucleotide sequence ID" value="NZ_QGLE01000001.1"/>
</dbReference>
<dbReference type="GO" id="GO:0030170">
    <property type="term" value="F:pyridoxal phosphate binding"/>
    <property type="evidence" value="ECO:0007669"/>
    <property type="project" value="InterPro"/>
</dbReference>
<evidence type="ECO:0000256" key="4">
    <source>
        <dbReference type="ARBA" id="ARBA00022679"/>
    </source>
</evidence>
<evidence type="ECO:0000259" key="6">
    <source>
        <dbReference type="Pfam" id="PF00155"/>
    </source>
</evidence>
<dbReference type="Gene3D" id="3.40.640.10">
    <property type="entry name" value="Type I PLP-dependent aspartate aminotransferase-like (Major domain)"/>
    <property type="match status" value="1"/>
</dbReference>
<dbReference type="InterPro" id="IPR015422">
    <property type="entry name" value="PyrdxlP-dep_Trfase_small"/>
</dbReference>
<evidence type="ECO:0000313" key="8">
    <source>
        <dbReference type="Proteomes" id="UP000245461"/>
    </source>
</evidence>
<keyword evidence="5" id="KW-0663">Pyridoxal phosphate</keyword>
<reference evidence="7 8" key="1">
    <citation type="submission" date="2018-05" db="EMBL/GenBank/DDBJ databases">
        <title>Zavarzinia sp. HR-AS.</title>
        <authorList>
            <person name="Lee Y."/>
            <person name="Jeon C.O."/>
        </authorList>
    </citation>
    <scope>NUCLEOTIDE SEQUENCE [LARGE SCALE GENOMIC DNA]</scope>
    <source>
        <strain evidence="7 8">HR-AS</strain>
    </source>
</reference>
<dbReference type="GO" id="GO:0016212">
    <property type="term" value="F:kynurenine-oxoglutarate transaminase activity"/>
    <property type="evidence" value="ECO:0007669"/>
    <property type="project" value="TreeGrafter"/>
</dbReference>
<comment type="cofactor">
    <cofactor evidence="1">
        <name>pyridoxal 5'-phosphate</name>
        <dbReference type="ChEBI" id="CHEBI:597326"/>
    </cofactor>
</comment>
<evidence type="ECO:0000256" key="3">
    <source>
        <dbReference type="ARBA" id="ARBA00022576"/>
    </source>
</evidence>
<evidence type="ECO:0000256" key="2">
    <source>
        <dbReference type="ARBA" id="ARBA00007441"/>
    </source>
</evidence>
<dbReference type="Pfam" id="PF00155">
    <property type="entry name" value="Aminotran_1_2"/>
    <property type="match status" value="1"/>
</dbReference>
<comment type="similarity">
    <text evidence="2">Belongs to the class-I pyridoxal-phosphate-dependent aminotransferase family.</text>
</comment>
<dbReference type="InterPro" id="IPR015421">
    <property type="entry name" value="PyrdxlP-dep_Trfase_major"/>
</dbReference>
<keyword evidence="8" id="KW-1185">Reference proteome</keyword>
<dbReference type="CDD" id="cd00609">
    <property type="entry name" value="AAT_like"/>
    <property type="match status" value="1"/>
</dbReference>
<evidence type="ECO:0000313" key="7">
    <source>
        <dbReference type="EMBL" id="PWR25814.1"/>
    </source>
</evidence>